<proteinExistence type="predicted"/>
<evidence type="ECO:0000313" key="2">
    <source>
        <dbReference type="Proteomes" id="UP000184774"/>
    </source>
</evidence>
<sequence length="184" mass="19594">MSDTVALVPVITNKGLAAVFNQNNDGMAARITQIALGDHGRNPSKTELGLVSEKMRIAIADGQRIDDFQIHLTALLSGGIAFWVKEIAFILEDGTTLAIWSDTVPLAYHSLNVPLLLAFDLVLAALPAQSVTVVGTGANLSLAAWGEQYISSVIAAITAGTAAIKNAHWNMQLSEKLRLMENNS</sequence>
<protein>
    <recommendedName>
        <fullName evidence="3">Phage tail protein</fullName>
    </recommendedName>
</protein>
<reference evidence="1 2" key="1">
    <citation type="submission" date="2016-12" db="EMBL/GenBank/DDBJ databases">
        <authorList>
            <person name="Song W.-J."/>
            <person name="Kurnit D.M."/>
        </authorList>
    </citation>
    <scope>NUCLEOTIDE SEQUENCE [LARGE SCALE GENOMIC DNA]</scope>
    <source>
        <strain evidence="1 2">CECT 9026</strain>
    </source>
</reference>
<dbReference type="AlphaFoldDB" id="A0A1N6M5G1"/>
<gene>
    <name evidence="1" type="ORF">VSP9026_02393</name>
</gene>
<name>A0A1N6M5G1_9VIBR</name>
<evidence type="ECO:0008006" key="3">
    <source>
        <dbReference type="Google" id="ProtNLM"/>
    </source>
</evidence>
<organism evidence="1 2">
    <name type="scientific">Vibrio spartinae</name>
    <dbReference type="NCBI Taxonomy" id="1918945"/>
    <lineage>
        <taxon>Bacteria</taxon>
        <taxon>Pseudomonadati</taxon>
        <taxon>Pseudomonadota</taxon>
        <taxon>Gammaproteobacteria</taxon>
        <taxon>Vibrionales</taxon>
        <taxon>Vibrionaceae</taxon>
        <taxon>Vibrio</taxon>
    </lineage>
</organism>
<evidence type="ECO:0000313" key="1">
    <source>
        <dbReference type="EMBL" id="SIO94664.1"/>
    </source>
</evidence>
<dbReference type="OrthoDB" id="8596123at2"/>
<dbReference type="EMBL" id="FSSB01000016">
    <property type="protein sequence ID" value="SIO94664.1"/>
    <property type="molecule type" value="Genomic_DNA"/>
</dbReference>
<dbReference type="RefSeq" id="WP_074373198.1">
    <property type="nucleotide sequence ID" value="NZ_AP024907.1"/>
</dbReference>
<accession>A0A1N6M5G1</accession>
<dbReference type="Proteomes" id="UP000184774">
    <property type="component" value="Unassembled WGS sequence"/>
</dbReference>